<dbReference type="EMBL" id="OU896708">
    <property type="protein sequence ID" value="CAG9819015.1"/>
    <property type="molecule type" value="Genomic_DNA"/>
</dbReference>
<comment type="cofactor">
    <cofactor evidence="1">
        <name>Zn(2+)</name>
        <dbReference type="ChEBI" id="CHEBI:29105"/>
    </cofactor>
</comment>
<evidence type="ECO:0000256" key="4">
    <source>
        <dbReference type="ARBA" id="ARBA00022723"/>
    </source>
</evidence>
<evidence type="ECO:0000313" key="12">
    <source>
        <dbReference type="Proteomes" id="UP001153737"/>
    </source>
</evidence>
<dbReference type="Pfam" id="PF00246">
    <property type="entry name" value="Peptidase_M14"/>
    <property type="match status" value="1"/>
</dbReference>
<dbReference type="Gene3D" id="3.40.630.10">
    <property type="entry name" value="Zn peptidases"/>
    <property type="match status" value="1"/>
</dbReference>
<dbReference type="PROSITE" id="PS00133">
    <property type="entry name" value="CARBOXYPEPT_ZN_2"/>
    <property type="match status" value="1"/>
</dbReference>
<dbReference type="AlphaFoldDB" id="A0A9N9X509"/>
<keyword evidence="3" id="KW-0645">Protease</keyword>
<dbReference type="InterPro" id="IPR008969">
    <property type="entry name" value="CarboxyPept-like_regulatory"/>
</dbReference>
<sequence length="516" mass="58234">MCSCSAKWSIWCVLVIFLYLEVSSLEFRYHKNSELEGVLKNLSRRAHSRIRTNLYNIGNCSNSGQLIWVLEITASEIGKVGVPNVKLIGNMHGNEAGARVVLLQYSEFLIESYGKNETVTWLLNNTKIHILPSLNPDGFERAGNACESTLGRDVAFGGAQIDLNRNFPDCFNADVKLEQQVQTGGRKYPNCRNVYGVMTDSMTREAAAIVNWMEDKKFVLSAALHGGQLVANYPFDSMYYRNERTNESLTPDDDVFKHLARTYSNNHPLMHLGRKCKDSSISFKGGITNGAKWYSFNGGMGDYNYAFQGCMELTVEISCCKYPTTELDVLWLQNKESLLHFCMQANRGVTGQILDLHTGKPIEDAILNIVGRKMKFQTSKKTAEFWRILLPGTYELQIRAEGYYPEKIKFNVSSNGSGYHQLTFLKIHLVNLSISTTSTTTESEFREQIMPRLISRARFSENDDEPIIPLESRSSSYTINGQQNNNVGLVCLMIISIINIVFPILPSERNISTLFS</sequence>
<dbReference type="InterPro" id="IPR057247">
    <property type="entry name" value="CARBOXYPEPT_ZN_2"/>
</dbReference>
<keyword evidence="3" id="KW-0121">Carboxypeptidase</keyword>
<dbReference type="SUPFAM" id="SSF53187">
    <property type="entry name" value="Zn-dependent exopeptidases"/>
    <property type="match status" value="1"/>
</dbReference>
<feature type="domain" description="Peptidase M14" evidence="10">
    <location>
        <begin position="28"/>
        <end position="345"/>
    </location>
</feature>
<evidence type="ECO:0000256" key="9">
    <source>
        <dbReference type="SAM" id="SignalP"/>
    </source>
</evidence>
<dbReference type="GO" id="GO:0016485">
    <property type="term" value="P:protein processing"/>
    <property type="evidence" value="ECO:0007669"/>
    <property type="project" value="TreeGrafter"/>
</dbReference>
<evidence type="ECO:0000256" key="6">
    <source>
        <dbReference type="ARBA" id="ARBA00022833"/>
    </source>
</evidence>
<gene>
    <name evidence="11" type="ORF">PHAECO_LOCUS6033</name>
</gene>
<dbReference type="SUPFAM" id="SSF49464">
    <property type="entry name" value="Carboxypeptidase regulatory domain-like"/>
    <property type="match status" value="1"/>
</dbReference>
<keyword evidence="12" id="KW-1185">Reference proteome</keyword>
<evidence type="ECO:0000313" key="11">
    <source>
        <dbReference type="EMBL" id="CAG9819015.1"/>
    </source>
</evidence>
<dbReference type="PANTHER" id="PTHR11532">
    <property type="entry name" value="PROTEASE M14 CARBOXYPEPTIDASE"/>
    <property type="match status" value="1"/>
</dbReference>
<dbReference type="Gene3D" id="2.60.40.1120">
    <property type="entry name" value="Carboxypeptidase-like, regulatory domain"/>
    <property type="match status" value="1"/>
</dbReference>
<protein>
    <recommendedName>
        <fullName evidence="10">Peptidase M14 domain-containing protein</fullName>
    </recommendedName>
</protein>
<organism evidence="11 12">
    <name type="scientific">Phaedon cochleariae</name>
    <name type="common">Mustard beetle</name>
    <dbReference type="NCBI Taxonomy" id="80249"/>
    <lineage>
        <taxon>Eukaryota</taxon>
        <taxon>Metazoa</taxon>
        <taxon>Ecdysozoa</taxon>
        <taxon>Arthropoda</taxon>
        <taxon>Hexapoda</taxon>
        <taxon>Insecta</taxon>
        <taxon>Pterygota</taxon>
        <taxon>Neoptera</taxon>
        <taxon>Endopterygota</taxon>
        <taxon>Coleoptera</taxon>
        <taxon>Polyphaga</taxon>
        <taxon>Cucujiformia</taxon>
        <taxon>Chrysomeloidea</taxon>
        <taxon>Chrysomelidae</taxon>
        <taxon>Chrysomelinae</taxon>
        <taxon>Chrysomelini</taxon>
        <taxon>Phaedon</taxon>
    </lineage>
</organism>
<reference evidence="11" key="1">
    <citation type="submission" date="2022-01" db="EMBL/GenBank/DDBJ databases">
        <authorList>
            <person name="King R."/>
        </authorList>
    </citation>
    <scope>NUCLEOTIDE SEQUENCE</scope>
</reference>
<dbReference type="Proteomes" id="UP001153737">
    <property type="component" value="Chromosome 2"/>
</dbReference>
<name>A0A9N9X509_PHACE</name>
<dbReference type="PROSITE" id="PS52035">
    <property type="entry name" value="PEPTIDASE_M14"/>
    <property type="match status" value="1"/>
</dbReference>
<dbReference type="CDD" id="cd11308">
    <property type="entry name" value="Peptidase_M14NE-CP-C_like"/>
    <property type="match status" value="1"/>
</dbReference>
<dbReference type="GO" id="GO:0008270">
    <property type="term" value="F:zinc ion binding"/>
    <property type="evidence" value="ECO:0007669"/>
    <property type="project" value="InterPro"/>
</dbReference>
<comment type="similarity">
    <text evidence="2 8">Belongs to the peptidase M14 family.</text>
</comment>
<feature type="signal peptide" evidence="9">
    <location>
        <begin position="1"/>
        <end position="24"/>
    </location>
</feature>
<dbReference type="GO" id="GO:0006518">
    <property type="term" value="P:peptide metabolic process"/>
    <property type="evidence" value="ECO:0007669"/>
    <property type="project" value="TreeGrafter"/>
</dbReference>
<evidence type="ECO:0000256" key="7">
    <source>
        <dbReference type="ARBA" id="ARBA00023180"/>
    </source>
</evidence>
<evidence type="ECO:0000256" key="3">
    <source>
        <dbReference type="ARBA" id="ARBA00022645"/>
    </source>
</evidence>
<evidence type="ECO:0000259" key="10">
    <source>
        <dbReference type="PROSITE" id="PS52035"/>
    </source>
</evidence>
<keyword evidence="5" id="KW-0378">Hydrolase</keyword>
<evidence type="ECO:0000256" key="8">
    <source>
        <dbReference type="PROSITE-ProRule" id="PRU01379"/>
    </source>
</evidence>
<feature type="chain" id="PRO_5040105025" description="Peptidase M14 domain-containing protein" evidence="9">
    <location>
        <begin position="25"/>
        <end position="516"/>
    </location>
</feature>
<evidence type="ECO:0000256" key="2">
    <source>
        <dbReference type="ARBA" id="ARBA00005988"/>
    </source>
</evidence>
<keyword evidence="7" id="KW-0325">Glycoprotein</keyword>
<keyword evidence="4" id="KW-0479">Metal-binding</keyword>
<dbReference type="PANTHER" id="PTHR11532:SF84">
    <property type="entry name" value="CARBOXYPEPTIDASE M"/>
    <property type="match status" value="1"/>
</dbReference>
<dbReference type="GO" id="GO:0004181">
    <property type="term" value="F:metallocarboxypeptidase activity"/>
    <property type="evidence" value="ECO:0007669"/>
    <property type="project" value="InterPro"/>
</dbReference>
<feature type="active site" description="Proton donor/acceptor" evidence="8">
    <location>
        <position position="316"/>
    </location>
</feature>
<reference evidence="11" key="2">
    <citation type="submission" date="2022-10" db="EMBL/GenBank/DDBJ databases">
        <authorList>
            <consortium name="ENA_rothamsted_submissions"/>
            <consortium name="culmorum"/>
            <person name="King R."/>
        </authorList>
    </citation>
    <scope>NUCLEOTIDE SEQUENCE</scope>
</reference>
<proteinExistence type="inferred from homology"/>
<keyword evidence="6" id="KW-0862">Zinc</keyword>
<evidence type="ECO:0000256" key="1">
    <source>
        <dbReference type="ARBA" id="ARBA00001947"/>
    </source>
</evidence>
<dbReference type="GO" id="GO:0005615">
    <property type="term" value="C:extracellular space"/>
    <property type="evidence" value="ECO:0007669"/>
    <property type="project" value="TreeGrafter"/>
</dbReference>
<dbReference type="OrthoDB" id="10249045at2759"/>
<evidence type="ECO:0000256" key="5">
    <source>
        <dbReference type="ARBA" id="ARBA00022801"/>
    </source>
</evidence>
<dbReference type="PRINTS" id="PR00765">
    <property type="entry name" value="CRBOXYPTASEA"/>
</dbReference>
<dbReference type="SMART" id="SM00631">
    <property type="entry name" value="Zn_pept"/>
    <property type="match status" value="1"/>
</dbReference>
<accession>A0A9N9X509</accession>
<dbReference type="InterPro" id="IPR000834">
    <property type="entry name" value="Peptidase_M14"/>
</dbReference>
<keyword evidence="9" id="KW-0732">Signal</keyword>
<dbReference type="InterPro" id="IPR050753">
    <property type="entry name" value="Peptidase_M14_domain"/>
</dbReference>